<dbReference type="SUPFAM" id="SSF56112">
    <property type="entry name" value="Protein kinase-like (PK-like)"/>
    <property type="match status" value="1"/>
</dbReference>
<gene>
    <name evidence="2" type="ORF">EJB05_36176</name>
</gene>
<organism evidence="2 3">
    <name type="scientific">Eragrostis curvula</name>
    <name type="common">weeping love grass</name>
    <dbReference type="NCBI Taxonomy" id="38414"/>
    <lineage>
        <taxon>Eukaryota</taxon>
        <taxon>Viridiplantae</taxon>
        <taxon>Streptophyta</taxon>
        <taxon>Embryophyta</taxon>
        <taxon>Tracheophyta</taxon>
        <taxon>Spermatophyta</taxon>
        <taxon>Magnoliopsida</taxon>
        <taxon>Liliopsida</taxon>
        <taxon>Poales</taxon>
        <taxon>Poaceae</taxon>
        <taxon>PACMAD clade</taxon>
        <taxon>Chloridoideae</taxon>
        <taxon>Eragrostideae</taxon>
        <taxon>Eragrostidinae</taxon>
        <taxon>Eragrostis</taxon>
    </lineage>
</organism>
<proteinExistence type="predicted"/>
<dbReference type="Pfam" id="PF07714">
    <property type="entry name" value="PK_Tyr_Ser-Thr"/>
    <property type="match status" value="1"/>
</dbReference>
<feature type="non-terminal residue" evidence="2">
    <location>
        <position position="1"/>
    </location>
</feature>
<dbReference type="AlphaFoldDB" id="A0A5J9U9Y5"/>
<keyword evidence="3" id="KW-1185">Reference proteome</keyword>
<evidence type="ECO:0000259" key="1">
    <source>
        <dbReference type="Pfam" id="PF07714"/>
    </source>
</evidence>
<reference evidence="2 3" key="1">
    <citation type="journal article" date="2019" name="Sci. Rep.">
        <title>A high-quality genome of Eragrostis curvula grass provides insights into Poaceae evolution and supports new strategies to enhance forage quality.</title>
        <authorList>
            <person name="Carballo J."/>
            <person name="Santos B.A.C.M."/>
            <person name="Zappacosta D."/>
            <person name="Garbus I."/>
            <person name="Selva J.P."/>
            <person name="Gallo C.A."/>
            <person name="Diaz A."/>
            <person name="Albertini E."/>
            <person name="Caccamo M."/>
            <person name="Echenique V."/>
        </authorList>
    </citation>
    <scope>NUCLEOTIDE SEQUENCE [LARGE SCALE GENOMIC DNA]</scope>
    <source>
        <strain evidence="3">cv. Victoria</strain>
        <tissue evidence="2">Leaf</tissue>
    </source>
</reference>
<evidence type="ECO:0000313" key="3">
    <source>
        <dbReference type="Proteomes" id="UP000324897"/>
    </source>
</evidence>
<evidence type="ECO:0000313" key="2">
    <source>
        <dbReference type="EMBL" id="TVU19990.1"/>
    </source>
</evidence>
<dbReference type="EMBL" id="RWGY01000029">
    <property type="protein sequence ID" value="TVU19990.1"/>
    <property type="molecule type" value="Genomic_DNA"/>
</dbReference>
<sequence length="200" mass="22991">SLFGYCIEKHEMLLVYEFLSNKSLDKILYGPARQQELSWTQRYIIIEGIGRGLMYLHEDSSGYMAPEYAMQGIMSAKSDVFSYGVLVLEIITRRRPYEDLIKFVWRHWRQGNVTQLVDDRPADEHGKQEMLRCIHIGLLCVQDEAQLRPRMAAVVHMLKSRPMTLASPTEPLFEVPGERPRVAAFEPSIIEASMSSLEPS</sequence>
<dbReference type="InterPro" id="IPR001245">
    <property type="entry name" value="Ser-Thr/Tyr_kinase_cat_dom"/>
</dbReference>
<name>A0A5J9U9Y5_9POAL</name>
<dbReference type="Proteomes" id="UP000324897">
    <property type="component" value="Chromosome 7"/>
</dbReference>
<protein>
    <recommendedName>
        <fullName evidence="1">Serine-threonine/tyrosine-protein kinase catalytic domain-containing protein</fullName>
    </recommendedName>
</protein>
<feature type="domain" description="Serine-threonine/tyrosine-protein kinase catalytic" evidence="1">
    <location>
        <begin position="63"/>
        <end position="158"/>
    </location>
</feature>
<dbReference type="PANTHER" id="PTHR27006:SF615">
    <property type="entry name" value="CYSTEINE-RICH RECEPTOR-LIKE PROTEIN KINASE 10"/>
    <property type="match status" value="1"/>
</dbReference>
<dbReference type="Gene3D" id="1.10.510.10">
    <property type="entry name" value="Transferase(Phosphotransferase) domain 1"/>
    <property type="match status" value="2"/>
</dbReference>
<dbReference type="GO" id="GO:0004672">
    <property type="term" value="F:protein kinase activity"/>
    <property type="evidence" value="ECO:0007669"/>
    <property type="project" value="InterPro"/>
</dbReference>
<accession>A0A5J9U9Y5</accession>
<comment type="caution">
    <text evidence="2">The sequence shown here is derived from an EMBL/GenBank/DDBJ whole genome shotgun (WGS) entry which is preliminary data.</text>
</comment>
<dbReference type="InterPro" id="IPR011009">
    <property type="entry name" value="Kinase-like_dom_sf"/>
</dbReference>
<dbReference type="Gramene" id="TVU19990">
    <property type="protein sequence ID" value="TVU19990"/>
    <property type="gene ID" value="EJB05_36176"/>
</dbReference>
<dbReference type="OrthoDB" id="661987at2759"/>
<dbReference type="PANTHER" id="PTHR27006">
    <property type="entry name" value="PROMASTIGOTE SURFACE ANTIGEN PROTEIN PSA"/>
    <property type="match status" value="1"/>
</dbReference>